<proteinExistence type="predicted"/>
<dbReference type="GeneID" id="43164328"/>
<evidence type="ECO:0000313" key="1">
    <source>
        <dbReference type="EMBL" id="WQH05866.1"/>
    </source>
</evidence>
<reference evidence="1 2" key="1">
    <citation type="submission" date="2023-11" db="EMBL/GenBank/DDBJ databases">
        <title>MicrobeMod: A computational toolkit for identifying prokaryotic methylation and restriction-modification with nanopore sequencing.</title>
        <authorList>
            <person name="Crits-Christoph A."/>
            <person name="Kang S.C."/>
            <person name="Lee H."/>
            <person name="Ostrov N."/>
        </authorList>
    </citation>
    <scope>NUCLEOTIDE SEQUENCE [LARGE SCALE GENOMIC DNA]</scope>
    <source>
        <strain evidence="1 2">ATCC 25935</strain>
    </source>
</reference>
<keyword evidence="2" id="KW-1185">Reference proteome</keyword>
<dbReference type="EMBL" id="CP140152">
    <property type="protein sequence ID" value="WQH05866.1"/>
    <property type="molecule type" value="Genomic_DNA"/>
</dbReference>
<protein>
    <recommendedName>
        <fullName evidence="3">Class I SAM-dependent methyltransferase</fullName>
    </recommendedName>
</protein>
<organism evidence="1 2">
    <name type="scientific">Duganella zoogloeoides</name>
    <dbReference type="NCBI Taxonomy" id="75659"/>
    <lineage>
        <taxon>Bacteria</taxon>
        <taxon>Pseudomonadati</taxon>
        <taxon>Pseudomonadota</taxon>
        <taxon>Betaproteobacteria</taxon>
        <taxon>Burkholderiales</taxon>
        <taxon>Oxalobacteraceae</taxon>
        <taxon>Telluria group</taxon>
        <taxon>Duganella</taxon>
    </lineage>
</organism>
<dbReference type="InterPro" id="IPR029063">
    <property type="entry name" value="SAM-dependent_MTases_sf"/>
</dbReference>
<sequence>MTTISEAVSSSESQAELARIARALADPARSLISLIGETGQLRALVERHTRLCMDGSVHMSVGTSFLPSGKAISPIQAALCAREPLRTAAFIQGLAQAIRHAAVPGRPVSVLYAGCGPFALLALPLMAVFTPQQVRFTLLEVHQDALDDARALIDELDYGAHVAGFVCADAATWRIAPEMQVDVIVSETMNTALGKEPQVSIMRNLLSQAPQATLVPSAIAVHLGTVGRRGGEPCTDWGRIFEIDAAAIMDWQTLHGPSLPAATIRLPEVLGEGPRLLTRIRVYDGIALLDYESSLNLPLHLPGKPQLPGGATLAFSYQLGPAPGLAWEVV</sequence>
<dbReference type="Proteomes" id="UP001326110">
    <property type="component" value="Chromosome"/>
</dbReference>
<name>A0ABZ0Y1G5_9BURK</name>
<gene>
    <name evidence="1" type="ORF">SR858_05880</name>
</gene>
<accession>A0ABZ0Y1G5</accession>
<dbReference type="Gene3D" id="3.40.50.150">
    <property type="entry name" value="Vaccinia Virus protein VP39"/>
    <property type="match status" value="1"/>
</dbReference>
<dbReference type="RefSeq" id="WP_019922655.1">
    <property type="nucleotide sequence ID" value="NZ_CP140152.1"/>
</dbReference>
<evidence type="ECO:0000313" key="2">
    <source>
        <dbReference type="Proteomes" id="UP001326110"/>
    </source>
</evidence>
<evidence type="ECO:0008006" key="3">
    <source>
        <dbReference type="Google" id="ProtNLM"/>
    </source>
</evidence>
<dbReference type="SUPFAM" id="SSF53335">
    <property type="entry name" value="S-adenosyl-L-methionine-dependent methyltransferases"/>
    <property type="match status" value="1"/>
</dbReference>